<dbReference type="Proteomes" id="UP000306628">
    <property type="component" value="Unassembled WGS sequence"/>
</dbReference>
<sequence length="128" mass="13750">MRRTTQPSQNFPDDLCIPSPVEILVAGDPQRLGGYWLAGRLGAGGQGVVYEGYAGDDTRVAVKVLHRDRAAQLAKEAAAAQRVASFCTARVIEACSEGPRPYLVSEYVPGPTLREAVARAGRSGPRRR</sequence>
<protein>
    <recommendedName>
        <fullName evidence="1">Protein kinase domain-containing protein</fullName>
    </recommendedName>
</protein>
<name>A0A5S4G7G4_9ACTN</name>
<dbReference type="GO" id="GO:0004672">
    <property type="term" value="F:protein kinase activity"/>
    <property type="evidence" value="ECO:0007669"/>
    <property type="project" value="InterPro"/>
</dbReference>
<organism evidence="2 3">
    <name type="scientific">Nonomuraea zeae</name>
    <dbReference type="NCBI Taxonomy" id="1642303"/>
    <lineage>
        <taxon>Bacteria</taxon>
        <taxon>Bacillati</taxon>
        <taxon>Actinomycetota</taxon>
        <taxon>Actinomycetes</taxon>
        <taxon>Streptosporangiales</taxon>
        <taxon>Streptosporangiaceae</taxon>
        <taxon>Nonomuraea</taxon>
    </lineage>
</organism>
<dbReference type="PROSITE" id="PS50011">
    <property type="entry name" value="PROTEIN_KINASE_DOM"/>
    <property type="match status" value="1"/>
</dbReference>
<proteinExistence type="predicted"/>
<evidence type="ECO:0000259" key="1">
    <source>
        <dbReference type="PROSITE" id="PS50011"/>
    </source>
</evidence>
<evidence type="ECO:0000313" key="2">
    <source>
        <dbReference type="EMBL" id="TMR21890.1"/>
    </source>
</evidence>
<dbReference type="EMBL" id="VCKX01000287">
    <property type="protein sequence ID" value="TMR21890.1"/>
    <property type="molecule type" value="Genomic_DNA"/>
</dbReference>
<dbReference type="InterPro" id="IPR000719">
    <property type="entry name" value="Prot_kinase_dom"/>
</dbReference>
<dbReference type="Pfam" id="PF07714">
    <property type="entry name" value="PK_Tyr_Ser-Thr"/>
    <property type="match status" value="1"/>
</dbReference>
<evidence type="ECO:0000313" key="3">
    <source>
        <dbReference type="Proteomes" id="UP000306628"/>
    </source>
</evidence>
<dbReference type="Gene3D" id="1.10.510.10">
    <property type="entry name" value="Transferase(Phosphotransferase) domain 1"/>
    <property type="match status" value="1"/>
</dbReference>
<dbReference type="InterPro" id="IPR011009">
    <property type="entry name" value="Kinase-like_dom_sf"/>
</dbReference>
<dbReference type="SUPFAM" id="SSF56112">
    <property type="entry name" value="Protein kinase-like (PK-like)"/>
    <property type="match status" value="1"/>
</dbReference>
<dbReference type="InterPro" id="IPR001245">
    <property type="entry name" value="Ser-Thr/Tyr_kinase_cat_dom"/>
</dbReference>
<keyword evidence="3" id="KW-1185">Reference proteome</keyword>
<reference evidence="2 3" key="1">
    <citation type="submission" date="2019-05" db="EMBL/GenBank/DDBJ databases">
        <title>Draft genome sequence of Nonomuraea zeae DSM 100528.</title>
        <authorList>
            <person name="Saricaoglu S."/>
            <person name="Isik K."/>
        </authorList>
    </citation>
    <scope>NUCLEOTIDE SEQUENCE [LARGE SCALE GENOMIC DNA]</scope>
    <source>
        <strain evidence="2 3">DSM 100528</strain>
    </source>
</reference>
<dbReference type="OrthoDB" id="3915799at2"/>
<feature type="domain" description="Protein kinase" evidence="1">
    <location>
        <begin position="35"/>
        <end position="128"/>
    </location>
</feature>
<accession>A0A5S4G7G4</accession>
<dbReference type="GO" id="GO:0005524">
    <property type="term" value="F:ATP binding"/>
    <property type="evidence" value="ECO:0007669"/>
    <property type="project" value="InterPro"/>
</dbReference>
<comment type="caution">
    <text evidence="2">The sequence shown here is derived from an EMBL/GenBank/DDBJ whole genome shotgun (WGS) entry which is preliminary data.</text>
</comment>
<dbReference type="AlphaFoldDB" id="A0A5S4G7G4"/>
<gene>
    <name evidence="2" type="ORF">ETD85_50320</name>
</gene>